<name>A0ABW1UKN0_9LACO</name>
<dbReference type="RefSeq" id="WP_223876941.1">
    <property type="nucleotide sequence ID" value="NZ_BJDH01000006.1"/>
</dbReference>
<dbReference type="Proteomes" id="UP001596227">
    <property type="component" value="Unassembled WGS sequence"/>
</dbReference>
<protein>
    <submittedName>
        <fullName evidence="1">Type II toxin-antitoxin system MqsR family toxin</fullName>
    </submittedName>
</protein>
<keyword evidence="2" id="KW-1185">Reference proteome</keyword>
<sequence length="92" mass="11024">MAQVKSIDEKHKYIFVNRRALHARAVTTVLAKLIVEQLDETDFVQRAEDWDYPGEYLWIFETQFGEIYYIKFKFVVNNLVKFISFHVSTSMR</sequence>
<dbReference type="InterPro" id="IPR031451">
    <property type="entry name" value="MqsR_toxin"/>
</dbReference>
<accession>A0ABW1UKN0</accession>
<evidence type="ECO:0000313" key="1">
    <source>
        <dbReference type="EMBL" id="MFC6295832.1"/>
    </source>
</evidence>
<dbReference type="Pfam" id="PF15723">
    <property type="entry name" value="MqsR_toxin"/>
    <property type="match status" value="1"/>
</dbReference>
<gene>
    <name evidence="1" type="ORF">ACFQH1_11530</name>
</gene>
<evidence type="ECO:0000313" key="2">
    <source>
        <dbReference type="Proteomes" id="UP001596227"/>
    </source>
</evidence>
<reference evidence="2" key="1">
    <citation type="journal article" date="2019" name="Int. J. Syst. Evol. Microbiol.">
        <title>The Global Catalogue of Microorganisms (GCM) 10K type strain sequencing project: providing services to taxonomists for standard genome sequencing and annotation.</title>
        <authorList>
            <consortium name="The Broad Institute Genomics Platform"/>
            <consortium name="The Broad Institute Genome Sequencing Center for Infectious Disease"/>
            <person name="Wu L."/>
            <person name="Ma J."/>
        </authorList>
    </citation>
    <scope>NUCLEOTIDE SEQUENCE [LARGE SCALE GENOMIC DNA]</scope>
    <source>
        <strain evidence="2">CCM 8934</strain>
    </source>
</reference>
<organism evidence="1 2">
    <name type="scientific">Lactiplantibacillus daoliensis</name>
    <dbReference type="NCBI Taxonomy" id="2559916"/>
    <lineage>
        <taxon>Bacteria</taxon>
        <taxon>Bacillati</taxon>
        <taxon>Bacillota</taxon>
        <taxon>Bacilli</taxon>
        <taxon>Lactobacillales</taxon>
        <taxon>Lactobacillaceae</taxon>
        <taxon>Lactiplantibacillus</taxon>
    </lineage>
</organism>
<comment type="caution">
    <text evidence="1">The sequence shown here is derived from an EMBL/GenBank/DDBJ whole genome shotgun (WGS) entry which is preliminary data.</text>
</comment>
<dbReference type="EMBL" id="JBHSSB010000031">
    <property type="protein sequence ID" value="MFC6295832.1"/>
    <property type="molecule type" value="Genomic_DNA"/>
</dbReference>
<proteinExistence type="predicted"/>